<evidence type="ECO:0000313" key="10">
    <source>
        <dbReference type="Proteomes" id="UP000019132"/>
    </source>
</evidence>
<dbReference type="HOGENOM" id="CLU_074486_0_0_1"/>
<dbReference type="InterPro" id="IPR036467">
    <property type="entry name" value="LS/RS_sf"/>
</dbReference>
<dbReference type="VEuPathDB" id="FungiDB:PYU1_G012346"/>
<evidence type="ECO:0000256" key="5">
    <source>
        <dbReference type="ARBA" id="ARBA00022679"/>
    </source>
</evidence>
<sequence>MATPATKETSLHGTDGGANADPVLLETPGPSSARQLDGKGLRMAIVSSRWYGKEVVEPLVNACKDELLEKGVAASDLVRIQVAGAYEIPFAAGRVIQTHKQRPLDAIICIGCMVKGATMAYEFVSEAVTMAIMKLNVKTDTPVVFGVLTCASEDEAKKCASKMGECGTAQQATGRRKCNHGVEWAQSALEMAHLRRSIAHQIATKCLCKCHCKSEDCRCSCHCKQCKCETCTCEDDCKCATCGGKSATKQQHASTTCTSCGQTSSKKCDCKDCNCHSCTHKQQQQHGKASVCAGCGQTSDKCYCEGCNCHACAQKQRMSGAKSP</sequence>
<dbReference type="PANTHER" id="PTHR21058">
    <property type="entry name" value="6,7-DIMETHYL-8-RIBITYLLUMAZINE SYNTHASE DMRL SYNTHASE LUMAZINE SYNTHASE"/>
    <property type="match status" value="1"/>
</dbReference>
<evidence type="ECO:0000256" key="7">
    <source>
        <dbReference type="RuleBase" id="RU003795"/>
    </source>
</evidence>
<protein>
    <recommendedName>
        <fullName evidence="3 7">6,7-dimethyl-8-ribityllumazine synthase</fullName>
        <shortName evidence="7">DMRL synthase</shortName>
        <ecNumber evidence="3 7">2.5.1.78</ecNumber>
    </recommendedName>
</protein>
<dbReference type="GO" id="GO:0009349">
    <property type="term" value="C:riboflavin synthase complex"/>
    <property type="evidence" value="ECO:0007669"/>
    <property type="project" value="UniProtKB-UniRule"/>
</dbReference>
<dbReference type="EnsemblProtists" id="PYU1_T012372">
    <property type="protein sequence ID" value="PYU1_T012372"/>
    <property type="gene ID" value="PYU1_G012346"/>
</dbReference>
<dbReference type="GO" id="GO:0009231">
    <property type="term" value="P:riboflavin biosynthetic process"/>
    <property type="evidence" value="ECO:0007669"/>
    <property type="project" value="UniProtKB-UniPathway"/>
</dbReference>
<dbReference type="NCBIfam" id="TIGR00114">
    <property type="entry name" value="lumazine-synth"/>
    <property type="match status" value="1"/>
</dbReference>
<reference evidence="9" key="3">
    <citation type="submission" date="2015-02" db="UniProtKB">
        <authorList>
            <consortium name="EnsemblProtists"/>
        </authorList>
    </citation>
    <scope>IDENTIFICATION</scope>
    <source>
        <strain evidence="9">DAOM BR144</strain>
    </source>
</reference>
<comment type="pathway">
    <text evidence="1 7">Cofactor biosynthesis; riboflavin biosynthesis; riboflavin from 2-hydroxy-3-oxobutyl phosphate and 5-amino-6-(D-ribitylamino)uracil: step 1/2.</text>
</comment>
<dbReference type="InterPro" id="IPR034964">
    <property type="entry name" value="LS"/>
</dbReference>
<dbReference type="GO" id="GO:0000906">
    <property type="term" value="F:6,7-dimethyl-8-ribityllumazine synthase activity"/>
    <property type="evidence" value="ECO:0007669"/>
    <property type="project" value="UniProtKB-EC"/>
</dbReference>
<organism evidence="9 10">
    <name type="scientific">Globisporangium ultimum (strain ATCC 200006 / CBS 805.95 / DAOM BR144)</name>
    <name type="common">Pythium ultimum</name>
    <dbReference type="NCBI Taxonomy" id="431595"/>
    <lineage>
        <taxon>Eukaryota</taxon>
        <taxon>Sar</taxon>
        <taxon>Stramenopiles</taxon>
        <taxon>Oomycota</taxon>
        <taxon>Peronosporomycetes</taxon>
        <taxon>Pythiales</taxon>
        <taxon>Pythiaceae</taxon>
        <taxon>Globisporangium</taxon>
    </lineage>
</organism>
<dbReference type="InterPro" id="IPR002180">
    <property type="entry name" value="LS/RS"/>
</dbReference>
<proteinExistence type="inferred from homology"/>
<evidence type="ECO:0000313" key="9">
    <source>
        <dbReference type="EnsemblProtists" id="PYU1_T012372"/>
    </source>
</evidence>
<reference evidence="10" key="1">
    <citation type="journal article" date="2010" name="Genome Biol.">
        <title>Genome sequence of the necrotrophic plant pathogen Pythium ultimum reveals original pathogenicity mechanisms and effector repertoire.</title>
        <authorList>
            <person name="Levesque C.A."/>
            <person name="Brouwer H."/>
            <person name="Cano L."/>
            <person name="Hamilton J.P."/>
            <person name="Holt C."/>
            <person name="Huitema E."/>
            <person name="Raffaele S."/>
            <person name="Robideau G.P."/>
            <person name="Thines M."/>
            <person name="Win J."/>
            <person name="Zerillo M.M."/>
            <person name="Beakes G.W."/>
            <person name="Boore J.L."/>
            <person name="Busam D."/>
            <person name="Dumas B."/>
            <person name="Ferriera S."/>
            <person name="Fuerstenberg S.I."/>
            <person name="Gachon C.M."/>
            <person name="Gaulin E."/>
            <person name="Govers F."/>
            <person name="Grenville-Briggs L."/>
            <person name="Horner N."/>
            <person name="Hostetler J."/>
            <person name="Jiang R.H."/>
            <person name="Johnson J."/>
            <person name="Krajaejun T."/>
            <person name="Lin H."/>
            <person name="Meijer H.J."/>
            <person name="Moore B."/>
            <person name="Morris P."/>
            <person name="Phuntmart V."/>
            <person name="Puiu D."/>
            <person name="Shetty J."/>
            <person name="Stajich J.E."/>
            <person name="Tripathy S."/>
            <person name="Wawra S."/>
            <person name="van West P."/>
            <person name="Whitty B.R."/>
            <person name="Coutinho P.M."/>
            <person name="Henrissat B."/>
            <person name="Martin F."/>
            <person name="Thomas P.D."/>
            <person name="Tyler B.M."/>
            <person name="De Vries R.P."/>
            <person name="Kamoun S."/>
            <person name="Yandell M."/>
            <person name="Tisserat N."/>
            <person name="Buell C.R."/>
        </authorList>
    </citation>
    <scope>NUCLEOTIDE SEQUENCE</scope>
    <source>
        <strain evidence="10">DAOM:BR144</strain>
    </source>
</reference>
<dbReference type="AlphaFoldDB" id="K3X573"/>
<evidence type="ECO:0000256" key="6">
    <source>
        <dbReference type="ARBA" id="ARBA00048785"/>
    </source>
</evidence>
<feature type="region of interest" description="Disordered" evidence="8">
    <location>
        <begin position="1"/>
        <end position="35"/>
    </location>
</feature>
<dbReference type="InParanoid" id="K3X573"/>
<dbReference type="EC" id="2.5.1.78" evidence="3 7"/>
<dbReference type="EMBL" id="GL376608">
    <property type="status" value="NOT_ANNOTATED_CDS"/>
    <property type="molecule type" value="Genomic_DNA"/>
</dbReference>
<keyword evidence="5 7" id="KW-0808">Transferase</keyword>
<dbReference type="UniPathway" id="UPA00275">
    <property type="reaction ID" value="UER00404"/>
</dbReference>
<dbReference type="CDD" id="cd09209">
    <property type="entry name" value="Lumazine_synthase-I"/>
    <property type="match status" value="1"/>
</dbReference>
<comment type="function">
    <text evidence="7">Catalyzes the formation of 6,7-dimethyl-8-ribityllumazine by condensation of 5-amino-6-(D-ribitylamino)uracil with 3,4-dihydroxy-2-butanone 4-phosphate. This is the penultimate step in the biosynthesis of riboflavin.</text>
</comment>
<comment type="similarity">
    <text evidence="2 7">Belongs to the DMRL synthase family.</text>
</comment>
<dbReference type="Proteomes" id="UP000019132">
    <property type="component" value="Unassembled WGS sequence"/>
</dbReference>
<dbReference type="Gene3D" id="3.40.50.960">
    <property type="entry name" value="Lumazine/riboflavin synthase"/>
    <property type="match status" value="2"/>
</dbReference>
<feature type="compositionally biased region" description="Polar residues" evidence="8">
    <location>
        <begin position="1"/>
        <end position="12"/>
    </location>
</feature>
<dbReference type="STRING" id="431595.K3X573"/>
<keyword evidence="10" id="KW-1185">Reference proteome</keyword>
<name>K3X573_GLOUD</name>
<evidence type="ECO:0000256" key="1">
    <source>
        <dbReference type="ARBA" id="ARBA00004917"/>
    </source>
</evidence>
<reference evidence="10" key="2">
    <citation type="submission" date="2010-04" db="EMBL/GenBank/DDBJ databases">
        <authorList>
            <person name="Buell R."/>
            <person name="Hamilton J."/>
            <person name="Hostetler J."/>
        </authorList>
    </citation>
    <scope>NUCLEOTIDE SEQUENCE [LARGE SCALE GENOMIC DNA]</scope>
    <source>
        <strain evidence="10">DAOM:BR144</strain>
    </source>
</reference>
<dbReference type="HAMAP" id="MF_00178">
    <property type="entry name" value="Lumazine_synth"/>
    <property type="match status" value="1"/>
</dbReference>
<accession>K3X573</accession>
<dbReference type="Pfam" id="PF00885">
    <property type="entry name" value="DMRL_synthase"/>
    <property type="match status" value="1"/>
</dbReference>
<dbReference type="SUPFAM" id="SSF52121">
    <property type="entry name" value="Lumazine synthase"/>
    <property type="match status" value="1"/>
</dbReference>
<keyword evidence="4 7" id="KW-0686">Riboflavin biosynthesis</keyword>
<dbReference type="OMA" id="NCHACAQ"/>
<dbReference type="PANTHER" id="PTHR21058:SF0">
    <property type="entry name" value="6,7-DIMETHYL-8-RIBITYLLUMAZINE SYNTHASE"/>
    <property type="match status" value="1"/>
</dbReference>
<dbReference type="eggNOG" id="KOG3243">
    <property type="taxonomic scope" value="Eukaryota"/>
</dbReference>
<evidence type="ECO:0000256" key="3">
    <source>
        <dbReference type="ARBA" id="ARBA00012664"/>
    </source>
</evidence>
<evidence type="ECO:0000256" key="8">
    <source>
        <dbReference type="SAM" id="MobiDB-lite"/>
    </source>
</evidence>
<comment type="catalytic activity">
    <reaction evidence="6 7">
        <text>(2S)-2-hydroxy-3-oxobutyl phosphate + 5-amino-6-(D-ribitylamino)uracil = 6,7-dimethyl-8-(1-D-ribityl)lumazine + phosphate + 2 H2O + H(+)</text>
        <dbReference type="Rhea" id="RHEA:26152"/>
        <dbReference type="ChEBI" id="CHEBI:15377"/>
        <dbReference type="ChEBI" id="CHEBI:15378"/>
        <dbReference type="ChEBI" id="CHEBI:15934"/>
        <dbReference type="ChEBI" id="CHEBI:43474"/>
        <dbReference type="ChEBI" id="CHEBI:58201"/>
        <dbReference type="ChEBI" id="CHEBI:58830"/>
        <dbReference type="EC" id="2.5.1.78"/>
    </reaction>
</comment>
<evidence type="ECO:0000256" key="4">
    <source>
        <dbReference type="ARBA" id="ARBA00022619"/>
    </source>
</evidence>
<evidence type="ECO:0000256" key="2">
    <source>
        <dbReference type="ARBA" id="ARBA00007424"/>
    </source>
</evidence>